<comment type="similarity">
    <text evidence="3">Belongs to the TRAFAC class YlqF/YawG GTPase family. RsgA subfamily.</text>
</comment>
<keyword evidence="2 3" id="KW-0342">GTP-binding</keyword>
<feature type="binding site" evidence="3">
    <location>
        <begin position="111"/>
        <end position="114"/>
    </location>
    <ligand>
        <name>GTP</name>
        <dbReference type="ChEBI" id="CHEBI:37565"/>
    </ligand>
</feature>
<dbReference type="EMBL" id="DWWM01000042">
    <property type="protein sequence ID" value="HJC36731.1"/>
    <property type="molecule type" value="Genomic_DNA"/>
</dbReference>
<evidence type="ECO:0000259" key="5">
    <source>
        <dbReference type="PROSITE" id="PS51721"/>
    </source>
</evidence>
<evidence type="ECO:0000259" key="4">
    <source>
        <dbReference type="PROSITE" id="PS50936"/>
    </source>
</evidence>
<feature type="binding site" evidence="3">
    <location>
        <position position="249"/>
    </location>
    <ligand>
        <name>Zn(2+)</name>
        <dbReference type="ChEBI" id="CHEBI:29105"/>
    </ligand>
</feature>
<keyword evidence="3" id="KW-0963">Cytoplasm</keyword>
<dbReference type="Gene3D" id="2.40.50.140">
    <property type="entry name" value="Nucleic acid-binding proteins"/>
    <property type="match status" value="1"/>
</dbReference>
<dbReference type="GO" id="GO:0046872">
    <property type="term" value="F:metal ion binding"/>
    <property type="evidence" value="ECO:0007669"/>
    <property type="project" value="UniProtKB-KW"/>
</dbReference>
<feature type="domain" description="CP-type G" evidence="5">
    <location>
        <begin position="62"/>
        <end position="218"/>
    </location>
</feature>
<keyword evidence="3" id="KW-0690">Ribosome biogenesis</keyword>
<dbReference type="InterPro" id="IPR004881">
    <property type="entry name" value="Ribosome_biogen_GTPase_RsgA"/>
</dbReference>
<dbReference type="PROSITE" id="PS50936">
    <property type="entry name" value="ENGC_GTPASE"/>
    <property type="match status" value="1"/>
</dbReference>
<dbReference type="SUPFAM" id="SSF52540">
    <property type="entry name" value="P-loop containing nucleoside triphosphate hydrolases"/>
    <property type="match status" value="1"/>
</dbReference>
<dbReference type="InterPro" id="IPR027417">
    <property type="entry name" value="P-loop_NTPase"/>
</dbReference>
<dbReference type="EC" id="3.6.1.-" evidence="3"/>
<dbReference type="NCBIfam" id="TIGR00157">
    <property type="entry name" value="ribosome small subunit-dependent GTPase A"/>
    <property type="match status" value="1"/>
</dbReference>
<feature type="binding site" evidence="3">
    <location>
        <begin position="161"/>
        <end position="169"/>
    </location>
    <ligand>
        <name>GTP</name>
        <dbReference type="ChEBI" id="CHEBI:37565"/>
    </ligand>
</feature>
<dbReference type="PANTHER" id="PTHR32120:SF11">
    <property type="entry name" value="SMALL RIBOSOMAL SUBUNIT BIOGENESIS GTPASE RSGA 1, MITOCHONDRIAL-RELATED"/>
    <property type="match status" value="1"/>
</dbReference>
<comment type="caution">
    <text evidence="6">The sequence shown here is derived from an EMBL/GenBank/DDBJ whole genome shotgun (WGS) entry which is preliminary data.</text>
</comment>
<dbReference type="Pfam" id="PF03193">
    <property type="entry name" value="RsgA_GTPase"/>
    <property type="match status" value="1"/>
</dbReference>
<dbReference type="GO" id="GO:0003924">
    <property type="term" value="F:GTPase activity"/>
    <property type="evidence" value="ECO:0007669"/>
    <property type="project" value="UniProtKB-UniRule"/>
</dbReference>
<comment type="subunit">
    <text evidence="3">Monomer. Associates with 30S ribosomal subunit, binds 16S rRNA.</text>
</comment>
<dbReference type="SUPFAM" id="SSF50249">
    <property type="entry name" value="Nucleic acid-binding proteins"/>
    <property type="match status" value="1"/>
</dbReference>
<feature type="binding site" evidence="3">
    <location>
        <position position="242"/>
    </location>
    <ligand>
        <name>Zn(2+)</name>
        <dbReference type="ChEBI" id="CHEBI:29105"/>
    </ligand>
</feature>
<keyword evidence="1 3" id="KW-0547">Nucleotide-binding</keyword>
<feature type="binding site" evidence="3">
    <location>
        <position position="247"/>
    </location>
    <ligand>
        <name>Zn(2+)</name>
        <dbReference type="ChEBI" id="CHEBI:29105"/>
    </ligand>
</feature>
<keyword evidence="3" id="KW-0862">Zinc</keyword>
<keyword evidence="3" id="KW-0479">Metal-binding</keyword>
<dbReference type="PROSITE" id="PS51721">
    <property type="entry name" value="G_CP"/>
    <property type="match status" value="1"/>
</dbReference>
<evidence type="ECO:0000256" key="3">
    <source>
        <dbReference type="HAMAP-Rule" id="MF_01820"/>
    </source>
</evidence>
<protein>
    <recommendedName>
        <fullName evidence="3">Small ribosomal subunit biogenesis GTPase RsgA</fullName>
        <ecNumber evidence="3">3.6.1.-</ecNumber>
    </recommendedName>
</protein>
<organism evidence="6 7">
    <name type="scientific">Candidatus Merdibacter merdavium</name>
    <dbReference type="NCBI Taxonomy" id="2838692"/>
    <lineage>
        <taxon>Bacteria</taxon>
        <taxon>Bacillati</taxon>
        <taxon>Bacillota</taxon>
        <taxon>Erysipelotrichia</taxon>
        <taxon>Erysipelotrichales</taxon>
        <taxon>Erysipelotrichaceae</taxon>
        <taxon>Merdibacter</taxon>
    </lineage>
</organism>
<sequence length="288" mass="32040">MKTGHIISIISNQYLVCMDSGEQVVCVAMGKLRKGRSPIVGDRVVVERFESQSGIQRILPRRNALRRPAVANVDQAIIVMSTQCPDFATQLVDRLIFQICYADIEPLICVTKMDLVTAHDPVHAFIADYRRSGYQVFEAAKDNAPQDLISALKGRVSVLCGQSGAGKSTLLNSIEPSFQLRTQETSKALGRGRHTTRHCELHEVAQGWVADTPGFSSLDFHYMELEKLSSCIPDFAAVQGMCRFKDCRHLQEPGCAVKEAVEAGKISEIRYAHYQEVAQLILSNRPKY</sequence>
<keyword evidence="3" id="KW-0378">Hydrolase</keyword>
<accession>A0A9D2NSI4</accession>
<reference evidence="6" key="2">
    <citation type="submission" date="2021-04" db="EMBL/GenBank/DDBJ databases">
        <authorList>
            <person name="Gilroy R."/>
        </authorList>
    </citation>
    <scope>NUCLEOTIDE SEQUENCE</scope>
    <source>
        <strain evidence="6">CHK187-11901</strain>
    </source>
</reference>
<dbReference type="GO" id="GO:0005525">
    <property type="term" value="F:GTP binding"/>
    <property type="evidence" value="ECO:0007669"/>
    <property type="project" value="UniProtKB-UniRule"/>
</dbReference>
<feature type="domain" description="EngC GTPase" evidence="4">
    <location>
        <begin position="71"/>
        <end position="216"/>
    </location>
</feature>
<evidence type="ECO:0000256" key="2">
    <source>
        <dbReference type="ARBA" id="ARBA00023134"/>
    </source>
</evidence>
<dbReference type="AlphaFoldDB" id="A0A9D2NSI4"/>
<evidence type="ECO:0000313" key="7">
    <source>
        <dbReference type="Proteomes" id="UP000823896"/>
    </source>
</evidence>
<comment type="cofactor">
    <cofactor evidence="3">
        <name>Zn(2+)</name>
        <dbReference type="ChEBI" id="CHEBI:29105"/>
    </cofactor>
    <text evidence="3">Binds 1 zinc ion per subunit.</text>
</comment>
<name>A0A9D2NSI4_9FIRM</name>
<dbReference type="Proteomes" id="UP000823896">
    <property type="component" value="Unassembled WGS sequence"/>
</dbReference>
<dbReference type="GO" id="GO:0019843">
    <property type="term" value="F:rRNA binding"/>
    <property type="evidence" value="ECO:0007669"/>
    <property type="project" value="UniProtKB-KW"/>
</dbReference>
<feature type="binding site" evidence="3">
    <location>
        <position position="255"/>
    </location>
    <ligand>
        <name>Zn(2+)</name>
        <dbReference type="ChEBI" id="CHEBI:29105"/>
    </ligand>
</feature>
<keyword evidence="3" id="KW-0699">rRNA-binding</keyword>
<dbReference type="HAMAP" id="MF_01820">
    <property type="entry name" value="GTPase_RsgA"/>
    <property type="match status" value="1"/>
</dbReference>
<dbReference type="Gene3D" id="3.40.50.300">
    <property type="entry name" value="P-loop containing nucleotide triphosphate hydrolases"/>
    <property type="match status" value="1"/>
</dbReference>
<dbReference type="InterPro" id="IPR010914">
    <property type="entry name" value="RsgA_GTPase_dom"/>
</dbReference>
<comment type="subcellular location">
    <subcellularLocation>
        <location evidence="3">Cytoplasm</location>
    </subcellularLocation>
</comment>
<dbReference type="PANTHER" id="PTHR32120">
    <property type="entry name" value="SMALL RIBOSOMAL SUBUNIT BIOGENESIS GTPASE RSGA"/>
    <property type="match status" value="1"/>
</dbReference>
<dbReference type="GO" id="GO:0005737">
    <property type="term" value="C:cytoplasm"/>
    <property type="evidence" value="ECO:0007669"/>
    <property type="project" value="UniProtKB-SubCell"/>
</dbReference>
<dbReference type="InterPro" id="IPR030378">
    <property type="entry name" value="G_CP_dom"/>
</dbReference>
<dbReference type="GO" id="GO:0042274">
    <property type="term" value="P:ribosomal small subunit biogenesis"/>
    <property type="evidence" value="ECO:0007669"/>
    <property type="project" value="UniProtKB-UniRule"/>
</dbReference>
<evidence type="ECO:0000313" key="6">
    <source>
        <dbReference type="EMBL" id="HJC36731.1"/>
    </source>
</evidence>
<keyword evidence="3" id="KW-0694">RNA-binding</keyword>
<gene>
    <name evidence="3 6" type="primary">rsgA</name>
    <name evidence="6" type="ORF">H9702_06335</name>
</gene>
<proteinExistence type="inferred from homology"/>
<dbReference type="CDD" id="cd01854">
    <property type="entry name" value="YjeQ_EngC"/>
    <property type="match status" value="1"/>
</dbReference>
<evidence type="ECO:0000256" key="1">
    <source>
        <dbReference type="ARBA" id="ARBA00022741"/>
    </source>
</evidence>
<dbReference type="InterPro" id="IPR012340">
    <property type="entry name" value="NA-bd_OB-fold"/>
</dbReference>
<comment type="function">
    <text evidence="3">One of several proteins that assist in the late maturation steps of the functional core of the 30S ribosomal subunit. Helps release RbfA from mature subunits. May play a role in the assembly of ribosomal proteins into the subunit. Circularly permuted GTPase that catalyzes slow GTP hydrolysis, GTPase activity is stimulated by the 30S ribosomal subunit.</text>
</comment>
<dbReference type="Gene3D" id="1.10.40.50">
    <property type="entry name" value="Probable gtpase engc, domain 3"/>
    <property type="match status" value="1"/>
</dbReference>
<reference evidence="6" key="1">
    <citation type="journal article" date="2021" name="PeerJ">
        <title>Extensive microbial diversity within the chicken gut microbiome revealed by metagenomics and culture.</title>
        <authorList>
            <person name="Gilroy R."/>
            <person name="Ravi A."/>
            <person name="Getino M."/>
            <person name="Pursley I."/>
            <person name="Horton D.L."/>
            <person name="Alikhan N.F."/>
            <person name="Baker D."/>
            <person name="Gharbi K."/>
            <person name="Hall N."/>
            <person name="Watson M."/>
            <person name="Adriaenssens E.M."/>
            <person name="Foster-Nyarko E."/>
            <person name="Jarju S."/>
            <person name="Secka A."/>
            <person name="Antonio M."/>
            <person name="Oren A."/>
            <person name="Chaudhuri R.R."/>
            <person name="La Ragione R."/>
            <person name="Hildebrand F."/>
            <person name="Pallen M.J."/>
        </authorList>
    </citation>
    <scope>NUCLEOTIDE SEQUENCE</scope>
    <source>
        <strain evidence="6">CHK187-11901</strain>
    </source>
</reference>